<reference evidence="1 2" key="1">
    <citation type="journal article" date="2019" name="Mol. Ecol. Resour.">
        <title>Improving Illumina assemblies with Hi-C and long reads: an example with the North African dromedary.</title>
        <authorList>
            <person name="Elbers J.P."/>
            <person name="Rogers M.F."/>
            <person name="Perelman P.L."/>
            <person name="Proskuryakova A.A."/>
            <person name="Serdyukova N.A."/>
            <person name="Johnson W.E."/>
            <person name="Horin P."/>
            <person name="Corander J."/>
            <person name="Murphy D."/>
            <person name="Burger P.A."/>
        </authorList>
    </citation>
    <scope>NUCLEOTIDE SEQUENCE [LARGE SCALE GENOMIC DNA]</scope>
    <source>
        <strain evidence="1">Drom800</strain>
        <tissue evidence="1">Blood</tissue>
    </source>
</reference>
<accession>A0A5N4DGX7</accession>
<organism evidence="1 2">
    <name type="scientific">Camelus dromedarius</name>
    <name type="common">Dromedary</name>
    <name type="synonym">Arabian camel</name>
    <dbReference type="NCBI Taxonomy" id="9838"/>
    <lineage>
        <taxon>Eukaryota</taxon>
        <taxon>Metazoa</taxon>
        <taxon>Chordata</taxon>
        <taxon>Craniata</taxon>
        <taxon>Vertebrata</taxon>
        <taxon>Euteleostomi</taxon>
        <taxon>Mammalia</taxon>
        <taxon>Eutheria</taxon>
        <taxon>Laurasiatheria</taxon>
        <taxon>Artiodactyla</taxon>
        <taxon>Tylopoda</taxon>
        <taxon>Camelidae</taxon>
        <taxon>Camelus</taxon>
    </lineage>
</organism>
<protein>
    <submittedName>
        <fullName evidence="1">17-beta-hydroxysteroid dehydrogenase type 6</fullName>
    </submittedName>
</protein>
<proteinExistence type="predicted"/>
<evidence type="ECO:0000313" key="1">
    <source>
        <dbReference type="EMBL" id="KAB1270402.1"/>
    </source>
</evidence>
<dbReference type="Proteomes" id="UP000299084">
    <property type="component" value="Unassembled WGS sequence"/>
</dbReference>
<evidence type="ECO:0000313" key="2">
    <source>
        <dbReference type="Proteomes" id="UP000299084"/>
    </source>
</evidence>
<dbReference type="EMBL" id="JWIN03000012">
    <property type="protein sequence ID" value="KAB1270402.1"/>
    <property type="molecule type" value="Genomic_DNA"/>
</dbReference>
<name>A0A5N4DGX7_CAMDR</name>
<comment type="caution">
    <text evidence="1">The sequence shown here is derived from an EMBL/GenBank/DDBJ whole genome shotgun (WGS) entry which is preliminary data.</text>
</comment>
<feature type="non-terminal residue" evidence="1">
    <location>
        <position position="1"/>
    </location>
</feature>
<keyword evidence="2" id="KW-1185">Reference proteome</keyword>
<gene>
    <name evidence="1" type="ORF">Cadr_000016618</name>
</gene>
<dbReference type="AlphaFoldDB" id="A0A5N4DGX7"/>
<sequence length="110" mass="12277">PLGFGEQRLNCPAYCPKSMADQRRLLKDLECELDWPCRDCQYFNKLVSKGQKNLSLVTNCMEHALTTVQPRTHYSAGWDAKCFSPSVLFTDTSGRLSSSSSNSVRPADAV</sequence>